<dbReference type="Proteomes" id="UP000023152">
    <property type="component" value="Unassembled WGS sequence"/>
</dbReference>
<feature type="domain" description="E3 ubiquitin-protein ligase UBR-like C-terminal" evidence="2">
    <location>
        <begin position="60"/>
        <end position="599"/>
    </location>
</feature>
<dbReference type="PANTHER" id="PTHR21497">
    <property type="entry name" value="UBIQUITIN LIGASE E3 ALPHA-RELATED"/>
    <property type="match status" value="1"/>
</dbReference>
<keyword evidence="1" id="KW-0862">Zinc</keyword>
<name>X6N649_RETFI</name>
<evidence type="ECO:0000259" key="2">
    <source>
        <dbReference type="Pfam" id="PF18995"/>
    </source>
</evidence>
<organism evidence="3 4">
    <name type="scientific">Reticulomyxa filosa</name>
    <dbReference type="NCBI Taxonomy" id="46433"/>
    <lineage>
        <taxon>Eukaryota</taxon>
        <taxon>Sar</taxon>
        <taxon>Rhizaria</taxon>
        <taxon>Retaria</taxon>
        <taxon>Foraminifera</taxon>
        <taxon>Monothalamids</taxon>
        <taxon>Reticulomyxidae</taxon>
        <taxon>Reticulomyxa</taxon>
    </lineage>
</organism>
<gene>
    <name evidence="3" type="ORF">RFI_15970</name>
</gene>
<dbReference type="InterPro" id="IPR044046">
    <property type="entry name" value="E3_ligase_UBR-like_C"/>
</dbReference>
<dbReference type="EMBL" id="ASPP01011827">
    <property type="protein sequence ID" value="ETO21239.1"/>
    <property type="molecule type" value="Genomic_DNA"/>
</dbReference>
<evidence type="ECO:0000313" key="3">
    <source>
        <dbReference type="EMBL" id="ETO21239.1"/>
    </source>
</evidence>
<dbReference type="GO" id="GO:0000151">
    <property type="term" value="C:ubiquitin ligase complex"/>
    <property type="evidence" value="ECO:0007669"/>
    <property type="project" value="TreeGrafter"/>
</dbReference>
<dbReference type="AlphaFoldDB" id="X6N649"/>
<dbReference type="PANTHER" id="PTHR21497:SF24">
    <property type="entry name" value="E3 UBIQUITIN-PROTEIN LIGASE UBR1"/>
    <property type="match status" value="1"/>
</dbReference>
<dbReference type="GO" id="GO:0005737">
    <property type="term" value="C:cytoplasm"/>
    <property type="evidence" value="ECO:0007669"/>
    <property type="project" value="TreeGrafter"/>
</dbReference>
<keyword evidence="1" id="KW-0863">Zinc-finger</keyword>
<proteinExistence type="inferred from homology"/>
<reference evidence="3 4" key="1">
    <citation type="journal article" date="2013" name="Curr. Biol.">
        <title>The Genome of the Foraminiferan Reticulomyxa filosa.</title>
        <authorList>
            <person name="Glockner G."/>
            <person name="Hulsmann N."/>
            <person name="Schleicher M."/>
            <person name="Noegel A.A."/>
            <person name="Eichinger L."/>
            <person name="Gallinger C."/>
            <person name="Pawlowski J."/>
            <person name="Sierra R."/>
            <person name="Euteneuer U."/>
            <person name="Pillet L."/>
            <person name="Moustafa A."/>
            <person name="Platzer M."/>
            <person name="Groth M."/>
            <person name="Szafranski K."/>
            <person name="Schliwa M."/>
        </authorList>
    </citation>
    <scope>NUCLEOTIDE SEQUENCE [LARGE SCALE GENOMIC DNA]</scope>
</reference>
<dbReference type="InterPro" id="IPR039164">
    <property type="entry name" value="UBR1-like"/>
</dbReference>
<keyword evidence="1" id="KW-0479">Metal-binding</keyword>
<comment type="pathway">
    <text evidence="1">Protein modification; protein ubiquitination.</text>
</comment>
<comment type="similarity">
    <text evidence="1">Belongs to the E3 ubiquitin-protein ligase UBR1-like family.</text>
</comment>
<dbReference type="GO" id="GO:0008270">
    <property type="term" value="F:zinc ion binding"/>
    <property type="evidence" value="ECO:0007669"/>
    <property type="project" value="UniProtKB-UniRule"/>
</dbReference>
<comment type="function">
    <text evidence="1">Ubiquitin ligase protein which is a component of the N-end rule pathway. Recognizes and binds to proteins bearing specific N-terminal residues that are destabilizing according to the N-end rule, leading to their ubiquitination and subsequent degradation.</text>
</comment>
<comment type="caution">
    <text evidence="3">The sequence shown here is derived from an EMBL/GenBank/DDBJ whole genome shotgun (WGS) entry which is preliminary data.</text>
</comment>
<dbReference type="EC" id="2.3.2.27" evidence="1"/>
<keyword evidence="4" id="KW-1185">Reference proteome</keyword>
<dbReference type="GO" id="GO:0071596">
    <property type="term" value="P:ubiquitin-dependent protein catabolic process via the N-end rule pathway"/>
    <property type="evidence" value="ECO:0007669"/>
    <property type="project" value="UniProtKB-UniRule"/>
</dbReference>
<comment type="catalytic activity">
    <reaction evidence="1">
        <text>S-ubiquitinyl-[E2 ubiquitin-conjugating enzyme]-L-cysteine + [acceptor protein]-L-lysine = [E2 ubiquitin-conjugating enzyme]-L-cysteine + N(6)-ubiquitinyl-[acceptor protein]-L-lysine.</text>
        <dbReference type="EC" id="2.3.2.27"/>
    </reaction>
</comment>
<dbReference type="OrthoDB" id="26387at2759"/>
<protein>
    <recommendedName>
        <fullName evidence="1">E3 ubiquitin-protein ligase</fullName>
        <ecNumber evidence="1">2.3.2.27</ecNumber>
    </recommendedName>
</protein>
<sequence>MVDKKENKQVMAQLSKYITQRHEAVIKECFSRIKNISFYTNEKNIDAQHFGWKELKSTPQQVQDRLLPSLLCNILAYNISSLETRFRNYSRKEIQDKLPRTLQLNNTIISNIWRLFAVYSLQKQAHTKQVLFSNPGMDDLYQNSWTVLEALFGPSSVQAASNEASESQPIDANRWSSWSLGGIKSRVSEVISQARESEEMKETKTDITNYKNIVHTQEPFNVVVRGLLTHPHAFSMTEKKKAELTSTSLSSIRSTSSDVVEQSSVQSMEVDIPPLEQNLFVVNDIYHLLLSCYVWKILQVTISHVAVTEKIDLEQCAKQTPSEWLVMMQKILESGNGNKLQEVVQHLSFHVLPFLRKCYILLYSCGLTELDSKLLWTCTLSENVQSSSSDTKTDTMYEPEDVLIECDDICARLCLPTLEEYVGHVFSENEKSPQELTGGNQRFLPISKFWTKNYFEHFTPNERKYILRIHGIDSIRPVSLATLPRLFDPIFKRAYKEKCSGGKTPVRSAICLFCGEFLCIDCCRVSGKGGLTVHSKSCGRGKGMFLWLQMSSVVLMYEHAAAIFNSPYLDNHGEEDNGLKRGNLLSLSDMRVHELQKLVADEGIPNKVCQMRSGPHYESNWF</sequence>
<accession>X6N649</accession>
<evidence type="ECO:0000313" key="4">
    <source>
        <dbReference type="Proteomes" id="UP000023152"/>
    </source>
</evidence>
<dbReference type="UniPathway" id="UPA00143"/>
<dbReference type="Pfam" id="PF18995">
    <property type="entry name" value="PRT6_C"/>
    <property type="match status" value="1"/>
</dbReference>
<dbReference type="GO" id="GO:0016567">
    <property type="term" value="P:protein ubiquitination"/>
    <property type="evidence" value="ECO:0007669"/>
    <property type="project" value="UniProtKB-UniRule"/>
</dbReference>
<keyword evidence="1" id="KW-0833">Ubl conjugation pathway</keyword>
<dbReference type="GO" id="GO:0061630">
    <property type="term" value="F:ubiquitin protein ligase activity"/>
    <property type="evidence" value="ECO:0007669"/>
    <property type="project" value="UniProtKB-UniRule"/>
</dbReference>
<keyword evidence="1" id="KW-0808">Transferase</keyword>
<evidence type="ECO:0000256" key="1">
    <source>
        <dbReference type="RuleBase" id="RU366018"/>
    </source>
</evidence>